<protein>
    <submittedName>
        <fullName evidence="2">Uncharacterized protein</fullName>
    </submittedName>
</protein>
<organism evidence="2 3">
    <name type="scientific">Roseinatronobacter ekhonensis</name>
    <dbReference type="NCBI Taxonomy" id="254356"/>
    <lineage>
        <taxon>Bacteria</taxon>
        <taxon>Pseudomonadati</taxon>
        <taxon>Pseudomonadota</taxon>
        <taxon>Alphaproteobacteria</taxon>
        <taxon>Rhodobacterales</taxon>
        <taxon>Paracoccaceae</taxon>
        <taxon>Roseinatronobacter</taxon>
    </lineage>
</organism>
<proteinExistence type="predicted"/>
<sequence>MSKVKFFYSTVNDDGTTSELTPEGWAQVVEVQMPEGTAFDEIPLEEAEETVLADLEEKGIEIGEVTQVTVVGTDADGNEAYYDYNLVEDDKGNLSLEPKSEDDDYAALLGGDDPDEDDHPDKDDEDDDDDHGWWC</sequence>
<evidence type="ECO:0000256" key="1">
    <source>
        <dbReference type="SAM" id="MobiDB-lite"/>
    </source>
</evidence>
<dbReference type="EMBL" id="UIHC01000006">
    <property type="protein sequence ID" value="SUZ31210.1"/>
    <property type="molecule type" value="Genomic_DNA"/>
</dbReference>
<feature type="region of interest" description="Disordered" evidence="1">
    <location>
        <begin position="92"/>
        <end position="135"/>
    </location>
</feature>
<evidence type="ECO:0000313" key="2">
    <source>
        <dbReference type="EMBL" id="SUZ31210.1"/>
    </source>
</evidence>
<dbReference type="OrthoDB" id="9959154at2"/>
<feature type="compositionally biased region" description="Acidic residues" evidence="1">
    <location>
        <begin position="112"/>
        <end position="135"/>
    </location>
</feature>
<keyword evidence="3" id="KW-1185">Reference proteome</keyword>
<dbReference type="RefSeq" id="WP_121093502.1">
    <property type="nucleotide sequence ID" value="NZ_UIHC01000006.1"/>
</dbReference>
<name>A0A3B0M724_9RHOB</name>
<dbReference type="Proteomes" id="UP000272908">
    <property type="component" value="Unassembled WGS sequence"/>
</dbReference>
<gene>
    <name evidence="2" type="ORF">ROE7235_00946</name>
</gene>
<reference evidence="3" key="1">
    <citation type="submission" date="2018-08" db="EMBL/GenBank/DDBJ databases">
        <authorList>
            <person name="Rodrigo-Torres L."/>
            <person name="Arahal R. D."/>
            <person name="Lucena T."/>
        </authorList>
    </citation>
    <scope>NUCLEOTIDE SEQUENCE [LARGE SCALE GENOMIC DNA]</scope>
    <source>
        <strain evidence="3">CECT 7235</strain>
    </source>
</reference>
<accession>A0A3B0M724</accession>
<dbReference type="AlphaFoldDB" id="A0A3B0M724"/>
<evidence type="ECO:0000313" key="3">
    <source>
        <dbReference type="Proteomes" id="UP000272908"/>
    </source>
</evidence>